<dbReference type="AlphaFoldDB" id="A0A6J4LKD8"/>
<feature type="domain" description="DUF4180" evidence="1">
    <location>
        <begin position="10"/>
        <end position="115"/>
    </location>
</feature>
<dbReference type="Pfam" id="PF13788">
    <property type="entry name" value="DUF4180"/>
    <property type="match status" value="1"/>
</dbReference>
<gene>
    <name evidence="2" type="ORF">AVDCRST_MAG56-7494</name>
</gene>
<dbReference type="EMBL" id="CADCTQ010000627">
    <property type="protein sequence ID" value="CAA9333204.1"/>
    <property type="molecule type" value="Genomic_DNA"/>
</dbReference>
<proteinExistence type="predicted"/>
<reference evidence="2" key="1">
    <citation type="submission" date="2020-02" db="EMBL/GenBank/DDBJ databases">
        <authorList>
            <person name="Meier V. D."/>
        </authorList>
    </citation>
    <scope>NUCLEOTIDE SEQUENCE</scope>
    <source>
        <strain evidence="2">AVDCRST_MAG56</strain>
    </source>
</reference>
<evidence type="ECO:0000313" key="2">
    <source>
        <dbReference type="EMBL" id="CAA9333204.1"/>
    </source>
</evidence>
<protein>
    <recommendedName>
        <fullName evidence="1">DUF4180 domain-containing protein</fullName>
    </recommendedName>
</protein>
<accession>A0A6J4LKD8</accession>
<evidence type="ECO:0000259" key="1">
    <source>
        <dbReference type="Pfam" id="PF13788"/>
    </source>
</evidence>
<organism evidence="2">
    <name type="scientific">uncultured Cytophagales bacterium</name>
    <dbReference type="NCBI Taxonomy" id="158755"/>
    <lineage>
        <taxon>Bacteria</taxon>
        <taxon>Pseudomonadati</taxon>
        <taxon>Bacteroidota</taxon>
        <taxon>Sphingobacteriia</taxon>
        <taxon>Sphingobacteriales</taxon>
        <taxon>environmental samples</taxon>
    </lineage>
</organism>
<dbReference type="InterPro" id="IPR025438">
    <property type="entry name" value="DUF4180"/>
</dbReference>
<name>A0A6J4LKD8_9SPHI</name>
<sequence>MHIDINHEAGLAQVQSGERVIGSVQDALDLMANCGYQGADKIILHERNLTPAFFDLKTGVAGEILQKFSNYGVFLAIVGDFTGYPGKSLRDFIYESNKTGRINFVSTVEEAKEKLRKR</sequence>